<proteinExistence type="predicted"/>
<keyword evidence="2" id="KW-1185">Reference proteome</keyword>
<reference evidence="2" key="1">
    <citation type="journal article" date="2012" name="Nat. Biotechnol.">
        <title>Reference genome sequence of the model plant Setaria.</title>
        <authorList>
            <person name="Bennetzen J.L."/>
            <person name="Schmutz J."/>
            <person name="Wang H."/>
            <person name="Percifield R."/>
            <person name="Hawkins J."/>
            <person name="Pontaroli A.C."/>
            <person name="Estep M."/>
            <person name="Feng L."/>
            <person name="Vaughn J.N."/>
            <person name="Grimwood J."/>
            <person name="Jenkins J."/>
            <person name="Barry K."/>
            <person name="Lindquist E."/>
            <person name="Hellsten U."/>
            <person name="Deshpande S."/>
            <person name="Wang X."/>
            <person name="Wu X."/>
            <person name="Mitros T."/>
            <person name="Triplett J."/>
            <person name="Yang X."/>
            <person name="Ye C.Y."/>
            <person name="Mauro-Herrera M."/>
            <person name="Wang L."/>
            <person name="Li P."/>
            <person name="Sharma M."/>
            <person name="Sharma R."/>
            <person name="Ronald P.C."/>
            <person name="Panaud O."/>
            <person name="Kellogg E.A."/>
            <person name="Brutnell T.P."/>
            <person name="Doust A.N."/>
            <person name="Tuskan G.A."/>
            <person name="Rokhsar D."/>
            <person name="Devos K.M."/>
        </authorList>
    </citation>
    <scope>NUCLEOTIDE SEQUENCE [LARGE SCALE GENOMIC DNA]</scope>
    <source>
        <strain evidence="2">cv. Yugu1</strain>
    </source>
</reference>
<dbReference type="Proteomes" id="UP000004995">
    <property type="component" value="Unassembled WGS sequence"/>
</dbReference>
<dbReference type="HOGENOM" id="CLU_3377964_0_0_1"/>
<sequence>MLQPDLKAYISSILIHTGYHKIETHCSCLISYIC</sequence>
<dbReference type="InParanoid" id="K3YFM9"/>
<dbReference type="Gramene" id="KQK97389">
    <property type="protein sequence ID" value="KQK97389"/>
    <property type="gene ID" value="SETIT_013047mg"/>
</dbReference>
<dbReference type="EMBL" id="AGNK02004361">
    <property type="status" value="NOT_ANNOTATED_CDS"/>
    <property type="molecule type" value="Genomic_DNA"/>
</dbReference>
<dbReference type="EnsemblPlants" id="KQK97389">
    <property type="protein sequence ID" value="KQK97389"/>
    <property type="gene ID" value="SETIT_013047mg"/>
</dbReference>
<dbReference type="AlphaFoldDB" id="K3YFM9"/>
<organism evidence="1 2">
    <name type="scientific">Setaria italica</name>
    <name type="common">Foxtail millet</name>
    <name type="synonym">Panicum italicum</name>
    <dbReference type="NCBI Taxonomy" id="4555"/>
    <lineage>
        <taxon>Eukaryota</taxon>
        <taxon>Viridiplantae</taxon>
        <taxon>Streptophyta</taxon>
        <taxon>Embryophyta</taxon>
        <taxon>Tracheophyta</taxon>
        <taxon>Spermatophyta</taxon>
        <taxon>Magnoliopsida</taxon>
        <taxon>Liliopsida</taxon>
        <taxon>Poales</taxon>
        <taxon>Poaceae</taxon>
        <taxon>PACMAD clade</taxon>
        <taxon>Panicoideae</taxon>
        <taxon>Panicodae</taxon>
        <taxon>Paniceae</taxon>
        <taxon>Cenchrinae</taxon>
        <taxon>Setaria</taxon>
    </lineage>
</organism>
<name>K3YFM9_SETIT</name>
<reference evidence="1" key="2">
    <citation type="submission" date="2018-08" db="UniProtKB">
        <authorList>
            <consortium name="EnsemblPlants"/>
        </authorList>
    </citation>
    <scope>IDENTIFICATION</scope>
    <source>
        <strain evidence="1">Yugu1</strain>
    </source>
</reference>
<accession>K3YFM9</accession>
<evidence type="ECO:0000313" key="2">
    <source>
        <dbReference type="Proteomes" id="UP000004995"/>
    </source>
</evidence>
<protein>
    <submittedName>
        <fullName evidence="1">Uncharacterized protein</fullName>
    </submittedName>
</protein>
<evidence type="ECO:0000313" key="1">
    <source>
        <dbReference type="EnsemblPlants" id="KQK97389"/>
    </source>
</evidence>